<evidence type="ECO:0000313" key="3">
    <source>
        <dbReference type="Proteomes" id="UP000002964"/>
    </source>
</evidence>
<keyword evidence="3" id="KW-1185">Reference proteome</keyword>
<evidence type="ECO:0000256" key="1">
    <source>
        <dbReference type="SAM" id="SignalP"/>
    </source>
</evidence>
<dbReference type="InterPro" id="IPR022265">
    <property type="entry name" value="CHP03790"/>
</dbReference>
<feature type="signal peptide" evidence="1">
    <location>
        <begin position="1"/>
        <end position="36"/>
    </location>
</feature>
<dbReference type="STRING" id="631362.Thi970DRAFT_01115"/>
<evidence type="ECO:0000313" key="2">
    <source>
        <dbReference type="EMBL" id="EIC23449.1"/>
    </source>
</evidence>
<reference evidence="3" key="1">
    <citation type="submission" date="2011-06" db="EMBL/GenBank/DDBJ databases">
        <authorList>
            <consortium name="US DOE Joint Genome Institute (JGI-PGF)"/>
            <person name="Lucas S."/>
            <person name="Han J."/>
            <person name="Lapidus A."/>
            <person name="Cheng J.-F."/>
            <person name="Goodwin L."/>
            <person name="Pitluck S."/>
            <person name="Peters L."/>
            <person name="Land M.L."/>
            <person name="Hauser L."/>
            <person name="Vogl K."/>
            <person name="Liu Z."/>
            <person name="Overmann J."/>
            <person name="Frigaard N.-U."/>
            <person name="Bryant D.A."/>
            <person name="Woyke T.J."/>
        </authorList>
    </citation>
    <scope>NUCLEOTIDE SEQUENCE [LARGE SCALE GENOMIC DNA]</scope>
    <source>
        <strain evidence="3">970</strain>
    </source>
</reference>
<feature type="chain" id="PRO_5003617604" evidence="1">
    <location>
        <begin position="37"/>
        <end position="432"/>
    </location>
</feature>
<dbReference type="eggNOG" id="ENOG502Z80X">
    <property type="taxonomic scope" value="Bacteria"/>
</dbReference>
<organism evidence="2 3">
    <name type="scientific">Thiorhodovibrio frisius</name>
    <dbReference type="NCBI Taxonomy" id="631362"/>
    <lineage>
        <taxon>Bacteria</taxon>
        <taxon>Pseudomonadati</taxon>
        <taxon>Pseudomonadota</taxon>
        <taxon>Gammaproteobacteria</taxon>
        <taxon>Chromatiales</taxon>
        <taxon>Chromatiaceae</taxon>
        <taxon>Thiorhodovibrio</taxon>
    </lineage>
</organism>
<gene>
    <name evidence="2" type="ORF">Thi970DRAFT_01115</name>
</gene>
<dbReference type="RefSeq" id="WP_009147532.1">
    <property type="nucleotide sequence ID" value="NZ_CP121471.1"/>
</dbReference>
<protein>
    <submittedName>
        <fullName evidence="2">TIGR03790 family protein</fullName>
    </submittedName>
</protein>
<dbReference type="AlphaFoldDB" id="H8YYC3"/>
<dbReference type="EMBL" id="JH603168">
    <property type="protein sequence ID" value="EIC23449.1"/>
    <property type="molecule type" value="Genomic_DNA"/>
</dbReference>
<reference evidence="2 3" key="2">
    <citation type="submission" date="2011-11" db="EMBL/GenBank/DDBJ databases">
        <authorList>
            <consortium name="US DOE Joint Genome Institute"/>
            <person name="Lucas S."/>
            <person name="Han J."/>
            <person name="Lapidus A."/>
            <person name="Cheng J.-F."/>
            <person name="Goodwin L."/>
            <person name="Pitluck S."/>
            <person name="Peters L."/>
            <person name="Ovchinnikova G."/>
            <person name="Zhang X."/>
            <person name="Detter J.C."/>
            <person name="Han C."/>
            <person name="Tapia R."/>
            <person name="Land M."/>
            <person name="Hauser L."/>
            <person name="Kyrpides N."/>
            <person name="Ivanova N."/>
            <person name="Pagani I."/>
            <person name="Vogl K."/>
            <person name="Liu Z."/>
            <person name="Overmann J."/>
            <person name="Frigaard N.-U."/>
            <person name="Bryant D."/>
            <person name="Woyke T."/>
        </authorList>
    </citation>
    <scope>NUCLEOTIDE SEQUENCE [LARGE SCALE GENOMIC DNA]</scope>
    <source>
        <strain evidence="2 3">970</strain>
    </source>
</reference>
<keyword evidence="1" id="KW-0732">Signal</keyword>
<dbReference type="NCBIfam" id="TIGR03790">
    <property type="entry name" value="TIGR03790 family protein"/>
    <property type="match status" value="1"/>
</dbReference>
<dbReference type="HOGENOM" id="CLU_052036_0_0_6"/>
<name>H8YYC3_9GAMM</name>
<proteinExistence type="predicted"/>
<dbReference type="Proteomes" id="UP000002964">
    <property type="component" value="Unassembled WGS sequence"/>
</dbReference>
<sequence>MTHDHVFPNPTRWSIQRALRLALTALLITATNIAQAAEPPRISLPSQALTPNQLGLVINELDPLSRHVGDYYAARRGIPEANLIRVKIPPGPVLDADTFGEIYQQVQQQTPEQVQAYALTWTEPYRVECMSITTAFAAGFDRAFCAKGCKLTRPNPYFATNSRAPKDDYGWRPTMALAGENFDDIKRLVERGIASDATRPTGTGYLVSTDDVARNVRARQYGRMIDSLGGIVRLRQVEANAIRYRPDVLFYFTGLARVPDIDTNTYRPGAIADHLTSAGGVLTGSRQMSALRWLEAGATASYGAVAEPCNFPAKFPSPAVLIANYLQGATAIEAYWKSVAMPGQGIFIGEPLARPYGGYRIDHQRAENASEADHWDLTTHALYPGRYRLESALQPLGPYAERATFMKKGAAPLVLKLPADDALFYRIVPAAP</sequence>
<accession>H8YYC3</accession>